<dbReference type="Proteomes" id="UP000271678">
    <property type="component" value="Unassembled WGS sequence"/>
</dbReference>
<name>A0A3M9MEZ6_9MICO</name>
<evidence type="ECO:0000313" key="2">
    <source>
        <dbReference type="Proteomes" id="UP000271678"/>
    </source>
</evidence>
<gene>
    <name evidence="1" type="ORF">EFY87_07170</name>
</gene>
<accession>A0A3M9MEZ6</accession>
<proteinExistence type="predicted"/>
<organism evidence="1 2">
    <name type="scientific">Flexivirga caeni</name>
    <dbReference type="NCBI Taxonomy" id="2294115"/>
    <lineage>
        <taxon>Bacteria</taxon>
        <taxon>Bacillati</taxon>
        <taxon>Actinomycetota</taxon>
        <taxon>Actinomycetes</taxon>
        <taxon>Micrococcales</taxon>
        <taxon>Dermacoccaceae</taxon>
        <taxon>Flexivirga</taxon>
    </lineage>
</organism>
<sequence length="190" mass="20379">MQTSDRTRGVALLVPRLLSIQTDPAEFETAEACADAIERAAEELLRWHDELAELRVPRAPVSAHLDAVLPDPATSRPARASKRLAEQVRAGAIPADAASLEDAATELHRVAEAIRRTAACGLDEPIRKHGNDIADALSRLSVALRTLAETLRAESRRLAEDVTGQADQVLGRVVRAEHATRIVAAATLPG</sequence>
<dbReference type="AlphaFoldDB" id="A0A3M9MEZ6"/>
<dbReference type="OrthoDB" id="5147244at2"/>
<keyword evidence="2" id="KW-1185">Reference proteome</keyword>
<evidence type="ECO:0000313" key="1">
    <source>
        <dbReference type="EMBL" id="RNI23208.1"/>
    </source>
</evidence>
<dbReference type="RefSeq" id="WP_123270789.1">
    <property type="nucleotide sequence ID" value="NZ_RJJQ01000005.1"/>
</dbReference>
<comment type="caution">
    <text evidence="1">The sequence shown here is derived from an EMBL/GenBank/DDBJ whole genome shotgun (WGS) entry which is preliminary data.</text>
</comment>
<protein>
    <submittedName>
        <fullName evidence="1">Uncharacterized protein</fullName>
    </submittedName>
</protein>
<reference evidence="1 2" key="1">
    <citation type="submission" date="2018-11" db="EMBL/GenBank/DDBJ databases">
        <title>Draft genome of Simplicispira Flexivirga sp. BO-16.</title>
        <authorList>
            <person name="Im W.T."/>
        </authorList>
    </citation>
    <scope>NUCLEOTIDE SEQUENCE [LARGE SCALE GENOMIC DNA]</scope>
    <source>
        <strain evidence="1 2">BO-16</strain>
    </source>
</reference>
<dbReference type="EMBL" id="RJJQ01000005">
    <property type="protein sequence ID" value="RNI23208.1"/>
    <property type="molecule type" value="Genomic_DNA"/>
</dbReference>